<evidence type="ECO:0000313" key="2">
    <source>
        <dbReference type="Proteomes" id="UP000027746"/>
    </source>
</evidence>
<protein>
    <submittedName>
        <fullName evidence="1">Uncharacterized protein</fullName>
    </submittedName>
</protein>
<dbReference type="OrthoDB" id="8452580at2"/>
<sequence length="152" mass="16494">MNDNFQPAIADAVKALYERDDNAKKLFDWVASLRRDATATSIERISARLGISRSAAVSLAKALEEAGCGEFIVGRRGSSSRFEWSYSRVSLGQVAAGEADEIEQVSDPISETEEETFSAEGLDGPLTIQKAKSMLAKTLGVQPDQIEIQIRA</sequence>
<dbReference type="AlphaFoldDB" id="A0A073IZ17"/>
<dbReference type="Proteomes" id="UP000027746">
    <property type="component" value="Unassembled WGS sequence"/>
</dbReference>
<comment type="caution">
    <text evidence="1">The sequence shown here is derived from an EMBL/GenBank/DDBJ whole genome shotgun (WGS) entry which is preliminary data.</text>
</comment>
<organism evidence="1 2">
    <name type="scientific">Pseudosulfitobacter pseudonitzschiae</name>
    <dbReference type="NCBI Taxonomy" id="1402135"/>
    <lineage>
        <taxon>Bacteria</taxon>
        <taxon>Pseudomonadati</taxon>
        <taxon>Pseudomonadota</taxon>
        <taxon>Alphaproteobacteria</taxon>
        <taxon>Rhodobacterales</taxon>
        <taxon>Roseobacteraceae</taxon>
        <taxon>Pseudosulfitobacter</taxon>
    </lineage>
</organism>
<dbReference type="RefSeq" id="WP_037927777.1">
    <property type="nucleotide sequence ID" value="NZ_CP054599.1"/>
</dbReference>
<gene>
    <name evidence="1" type="ORF">SUH3_22950</name>
</gene>
<reference evidence="1 2" key="1">
    <citation type="submission" date="2014-01" db="EMBL/GenBank/DDBJ databases">
        <title>Sulfitobacter sp. H3 (MCCC 1A00686) Genome Sequencing.</title>
        <authorList>
            <person name="Lai Q."/>
            <person name="Hong Z."/>
        </authorList>
    </citation>
    <scope>NUCLEOTIDE SEQUENCE [LARGE SCALE GENOMIC DNA]</scope>
    <source>
        <strain evidence="1 2">H3</strain>
    </source>
</reference>
<dbReference type="EMBL" id="JAMD01000008">
    <property type="protein sequence ID" value="KEJ94969.1"/>
    <property type="molecule type" value="Genomic_DNA"/>
</dbReference>
<keyword evidence="2" id="KW-1185">Reference proteome</keyword>
<dbReference type="GeneID" id="68868604"/>
<accession>A0A073IZ17</accession>
<proteinExistence type="predicted"/>
<name>A0A073IZ17_9RHOB</name>
<evidence type="ECO:0000313" key="1">
    <source>
        <dbReference type="EMBL" id="KEJ94969.1"/>
    </source>
</evidence>